<evidence type="ECO:0000256" key="1">
    <source>
        <dbReference type="SAM" id="MobiDB-lite"/>
    </source>
</evidence>
<dbReference type="Proteomes" id="UP000468901">
    <property type="component" value="Unassembled WGS sequence"/>
</dbReference>
<name>A0A6N6VIZ5_9HYPH</name>
<dbReference type="RefSeq" id="WP_152216910.1">
    <property type="nucleotide sequence ID" value="NZ_JBAQYD010000065.1"/>
</dbReference>
<protein>
    <recommendedName>
        <fullName evidence="4">GYF domain-containing protein</fullName>
    </recommendedName>
</protein>
<gene>
    <name evidence="2" type="ORF">F2P47_13550</name>
</gene>
<evidence type="ECO:0000313" key="2">
    <source>
        <dbReference type="EMBL" id="KAB7739238.1"/>
    </source>
</evidence>
<sequence length="238" mass="25819">MAGTGSHSRAEAADADAASRRWLLKYGDRIYGPYSFDAMKNYIAEGRVIAQSIIAPDGTPASAETWQSAALVPDFAIFFDGAQPEAEPAAPTPGITQTQAQQAIAQTAASDATAKREPETDVAEGRRERTSYGSAKGQVDRRRQPETANFIIIMDIKARYAGPLEQAIMSLGPAYKLAPNVWCVNTNGTAGGLLNDLSMHIGKSDTMFIVDATRDRTAWLNLGPESDAKIRRVWRRPF</sequence>
<dbReference type="EMBL" id="WESC01000012">
    <property type="protein sequence ID" value="KAB7739238.1"/>
    <property type="molecule type" value="Genomic_DNA"/>
</dbReference>
<feature type="region of interest" description="Disordered" evidence="1">
    <location>
        <begin position="86"/>
        <end position="141"/>
    </location>
</feature>
<feature type="compositionally biased region" description="Low complexity" evidence="1">
    <location>
        <begin position="86"/>
        <end position="112"/>
    </location>
</feature>
<evidence type="ECO:0000313" key="3">
    <source>
        <dbReference type="Proteomes" id="UP000468901"/>
    </source>
</evidence>
<feature type="compositionally biased region" description="Basic and acidic residues" evidence="1">
    <location>
        <begin position="113"/>
        <end position="130"/>
    </location>
</feature>
<reference evidence="2 3" key="1">
    <citation type="submission" date="2019-09" db="EMBL/GenBank/DDBJ databases">
        <title>Parvibaculum sedimenti sp. nov., isolated from sediment.</title>
        <authorList>
            <person name="Wang Y."/>
        </authorList>
    </citation>
    <scope>NUCLEOTIDE SEQUENCE [LARGE SCALE GENOMIC DNA]</scope>
    <source>
        <strain evidence="2 3">HXT-9</strain>
    </source>
</reference>
<keyword evidence="3" id="KW-1185">Reference proteome</keyword>
<evidence type="ECO:0008006" key="4">
    <source>
        <dbReference type="Google" id="ProtNLM"/>
    </source>
</evidence>
<comment type="caution">
    <text evidence="2">The sequence shown here is derived from an EMBL/GenBank/DDBJ whole genome shotgun (WGS) entry which is preliminary data.</text>
</comment>
<dbReference type="AlphaFoldDB" id="A0A6N6VIZ5"/>
<proteinExistence type="predicted"/>
<accession>A0A6N6VIZ5</accession>
<organism evidence="2 3">
    <name type="scientific">Parvibaculum sedimenti</name>
    <dbReference type="NCBI Taxonomy" id="2608632"/>
    <lineage>
        <taxon>Bacteria</taxon>
        <taxon>Pseudomonadati</taxon>
        <taxon>Pseudomonadota</taxon>
        <taxon>Alphaproteobacteria</taxon>
        <taxon>Hyphomicrobiales</taxon>
        <taxon>Parvibaculaceae</taxon>
        <taxon>Parvibaculum</taxon>
    </lineage>
</organism>